<organism evidence="1 2">
    <name type="scientific">Vespula pensylvanica</name>
    <name type="common">Western yellow jacket</name>
    <name type="synonym">Wasp</name>
    <dbReference type="NCBI Taxonomy" id="30213"/>
    <lineage>
        <taxon>Eukaryota</taxon>
        <taxon>Metazoa</taxon>
        <taxon>Ecdysozoa</taxon>
        <taxon>Arthropoda</taxon>
        <taxon>Hexapoda</taxon>
        <taxon>Insecta</taxon>
        <taxon>Pterygota</taxon>
        <taxon>Neoptera</taxon>
        <taxon>Endopterygota</taxon>
        <taxon>Hymenoptera</taxon>
        <taxon>Apocrita</taxon>
        <taxon>Aculeata</taxon>
        <taxon>Vespoidea</taxon>
        <taxon>Vespidae</taxon>
        <taxon>Vespinae</taxon>
        <taxon>Vespula</taxon>
    </lineage>
</organism>
<gene>
    <name evidence="1" type="ORF">H0235_009900</name>
</gene>
<accession>A0A834NZK9</accession>
<name>A0A834NZK9_VESPE</name>
<comment type="caution">
    <text evidence="1">The sequence shown here is derived from an EMBL/GenBank/DDBJ whole genome shotgun (WGS) entry which is preliminary data.</text>
</comment>
<dbReference type="Proteomes" id="UP000600918">
    <property type="component" value="Unassembled WGS sequence"/>
</dbReference>
<evidence type="ECO:0000313" key="2">
    <source>
        <dbReference type="Proteomes" id="UP000600918"/>
    </source>
</evidence>
<keyword evidence="2" id="KW-1185">Reference proteome</keyword>
<dbReference type="AlphaFoldDB" id="A0A834NZK9"/>
<sequence length="181" mass="20569">MNVNTFVIRSPKPRAIIALILSDKLPIKPDYMDSSLAVTSIHTDVANFRVDEQGGSLSSRKTPRPHVMLSGVNGRRRQSMGNSTTRFPVYVGFMVSLPLPFHDLPIPSHSDSYQDGYHHHRQYRETPIYSIGNRIIREESPQYILLIEFQRDFPVPMDSVRPFGTSLTIDAKVNRESTSRS</sequence>
<evidence type="ECO:0000313" key="1">
    <source>
        <dbReference type="EMBL" id="KAF7422064.1"/>
    </source>
</evidence>
<reference evidence="1" key="1">
    <citation type="journal article" date="2020" name="G3 (Bethesda)">
        <title>High-Quality Assemblies for Three Invasive Social Wasps from the &lt;i&gt;Vespula&lt;/i&gt; Genus.</title>
        <authorList>
            <person name="Harrop T.W.R."/>
            <person name="Guhlin J."/>
            <person name="McLaughlin G.M."/>
            <person name="Permina E."/>
            <person name="Stockwell P."/>
            <person name="Gilligan J."/>
            <person name="Le Lec M.F."/>
            <person name="Gruber M.A.M."/>
            <person name="Quinn O."/>
            <person name="Lovegrove M."/>
            <person name="Duncan E.J."/>
            <person name="Remnant E.J."/>
            <person name="Van Eeckhoven J."/>
            <person name="Graham B."/>
            <person name="Knapp R.A."/>
            <person name="Langford K.W."/>
            <person name="Kronenberg Z."/>
            <person name="Press M.O."/>
            <person name="Eacker S.M."/>
            <person name="Wilson-Rankin E.E."/>
            <person name="Purcell J."/>
            <person name="Lester P.J."/>
            <person name="Dearden P.K."/>
        </authorList>
    </citation>
    <scope>NUCLEOTIDE SEQUENCE</scope>
    <source>
        <strain evidence="1">Volc-1</strain>
    </source>
</reference>
<proteinExistence type="predicted"/>
<protein>
    <submittedName>
        <fullName evidence="1">Uncharacterized protein</fullName>
    </submittedName>
</protein>
<dbReference type="EMBL" id="JACSDY010000008">
    <property type="protein sequence ID" value="KAF7422064.1"/>
    <property type="molecule type" value="Genomic_DNA"/>
</dbReference>